<reference evidence="9" key="2">
    <citation type="submission" date="2025-09" db="UniProtKB">
        <authorList>
            <consortium name="Ensembl"/>
        </authorList>
    </citation>
    <scope>IDENTIFICATION</scope>
</reference>
<dbReference type="Proteomes" id="UP000261520">
    <property type="component" value="Unplaced"/>
</dbReference>
<accession>A0A3B4B6V6</accession>
<evidence type="ECO:0000313" key="10">
    <source>
        <dbReference type="Proteomes" id="UP000261520"/>
    </source>
</evidence>
<sequence length="138" mass="14901">SCCGRSHVFSGSSLPLKCLQWPLQASPSHSHLLELRIPAAEQCGRVLHVLIHQHDVIISSACQILACSCCLLKCMAHLCVSNSPDRPMSKRCTGLSTCVLGKLSQDIHKLQRFPYTDVGAGTPGKKRSVAEAFGSSFN</sequence>
<dbReference type="SMART" id="SM00113">
    <property type="entry name" value="CALCITONIN"/>
    <property type="match status" value="1"/>
</dbReference>
<keyword evidence="5" id="KW-0027">Amidation</keyword>
<name>A0A3B4B6V6_9GOBI</name>
<evidence type="ECO:0000313" key="9">
    <source>
        <dbReference type="Ensembl" id="ENSPMGP00000024279.1"/>
    </source>
</evidence>
<evidence type="ECO:0000256" key="3">
    <source>
        <dbReference type="ARBA" id="ARBA00022525"/>
    </source>
</evidence>
<keyword evidence="3" id="KW-0964">Secreted</keyword>
<dbReference type="InterPro" id="IPR021116">
    <property type="entry name" value="Calcitonin/adrenomedullin"/>
</dbReference>
<dbReference type="InterPro" id="IPR001693">
    <property type="entry name" value="Calcitonin_peptide-like"/>
</dbReference>
<keyword evidence="6 7" id="KW-1015">Disulfide bond</keyword>
<comment type="similarity">
    <text evidence="2">Belongs to the calcitonin family.</text>
</comment>
<dbReference type="STRING" id="409849.ENSPMGP00000024279"/>
<organism evidence="9 10">
    <name type="scientific">Periophthalmus magnuspinnatus</name>
    <dbReference type="NCBI Taxonomy" id="409849"/>
    <lineage>
        <taxon>Eukaryota</taxon>
        <taxon>Metazoa</taxon>
        <taxon>Chordata</taxon>
        <taxon>Craniata</taxon>
        <taxon>Vertebrata</taxon>
        <taxon>Euteleostomi</taxon>
        <taxon>Actinopterygii</taxon>
        <taxon>Neopterygii</taxon>
        <taxon>Teleostei</taxon>
        <taxon>Neoteleostei</taxon>
        <taxon>Acanthomorphata</taxon>
        <taxon>Gobiaria</taxon>
        <taxon>Gobiiformes</taxon>
        <taxon>Gobioidei</taxon>
        <taxon>Gobiidae</taxon>
        <taxon>Oxudercinae</taxon>
        <taxon>Periophthalmus</taxon>
    </lineage>
</organism>
<dbReference type="GO" id="GO:0005179">
    <property type="term" value="F:hormone activity"/>
    <property type="evidence" value="ECO:0007669"/>
    <property type="project" value="UniProtKB-KW"/>
</dbReference>
<evidence type="ECO:0000256" key="5">
    <source>
        <dbReference type="ARBA" id="ARBA00022815"/>
    </source>
</evidence>
<evidence type="ECO:0000256" key="6">
    <source>
        <dbReference type="ARBA" id="ARBA00023157"/>
    </source>
</evidence>
<keyword evidence="4" id="KW-0372">Hormone</keyword>
<protein>
    <recommendedName>
        <fullName evidence="8">Calcitonin peptide-like domain-containing protein</fullName>
    </recommendedName>
</protein>
<reference evidence="9" key="1">
    <citation type="submission" date="2025-08" db="UniProtKB">
        <authorList>
            <consortium name="Ensembl"/>
        </authorList>
    </citation>
    <scope>IDENTIFICATION</scope>
</reference>
<evidence type="ECO:0000256" key="4">
    <source>
        <dbReference type="ARBA" id="ARBA00022702"/>
    </source>
</evidence>
<feature type="domain" description="Calcitonin peptide-like" evidence="8">
    <location>
        <begin position="90"/>
        <end position="127"/>
    </location>
</feature>
<evidence type="ECO:0000259" key="8">
    <source>
        <dbReference type="SMART" id="SM00113"/>
    </source>
</evidence>
<dbReference type="Ensembl" id="ENSPMGT00000025870.1">
    <property type="protein sequence ID" value="ENSPMGP00000024279.1"/>
    <property type="gene ID" value="ENSPMGG00000019639.1"/>
</dbReference>
<dbReference type="InterPro" id="IPR021118">
    <property type="entry name" value="Calcitonin"/>
</dbReference>
<dbReference type="PRINTS" id="PR00270">
    <property type="entry name" value="CALCITONINA"/>
</dbReference>
<dbReference type="AlphaFoldDB" id="A0A3B4B6V6"/>
<proteinExistence type="inferred from homology"/>
<dbReference type="Pfam" id="PF00214">
    <property type="entry name" value="Calc_CGRP_IAPP"/>
    <property type="match status" value="1"/>
</dbReference>
<evidence type="ECO:0000256" key="1">
    <source>
        <dbReference type="ARBA" id="ARBA00004613"/>
    </source>
</evidence>
<evidence type="ECO:0000256" key="7">
    <source>
        <dbReference type="PIRSR" id="PIRSR621116-50"/>
    </source>
</evidence>
<dbReference type="GO" id="GO:0005576">
    <property type="term" value="C:extracellular region"/>
    <property type="evidence" value="ECO:0007669"/>
    <property type="project" value="UniProtKB-SubCell"/>
</dbReference>
<comment type="subcellular location">
    <subcellularLocation>
        <location evidence="1">Secreted</location>
    </subcellularLocation>
</comment>
<feature type="disulfide bond" evidence="7">
    <location>
        <begin position="92"/>
        <end position="98"/>
    </location>
</feature>
<keyword evidence="10" id="KW-1185">Reference proteome</keyword>
<evidence type="ECO:0000256" key="2">
    <source>
        <dbReference type="ARBA" id="ARBA00009222"/>
    </source>
</evidence>